<protein>
    <submittedName>
        <fullName evidence="6">Uncharacterized protein</fullName>
    </submittedName>
</protein>
<dbReference type="InterPro" id="IPR040353">
    <property type="entry name" value="FLX/FLX-like"/>
</dbReference>
<organism evidence="6 7">
    <name type="scientific">Theobroma cacao</name>
    <name type="common">Cacao</name>
    <name type="synonym">Cocoa</name>
    <dbReference type="NCBI Taxonomy" id="3641"/>
    <lineage>
        <taxon>Eukaryota</taxon>
        <taxon>Viridiplantae</taxon>
        <taxon>Streptophyta</taxon>
        <taxon>Embryophyta</taxon>
        <taxon>Tracheophyta</taxon>
        <taxon>Spermatophyta</taxon>
        <taxon>Magnoliopsida</taxon>
        <taxon>eudicotyledons</taxon>
        <taxon>Gunneridae</taxon>
        <taxon>Pentapetalae</taxon>
        <taxon>rosids</taxon>
        <taxon>malvids</taxon>
        <taxon>Malvales</taxon>
        <taxon>Malvaceae</taxon>
        <taxon>Byttnerioideae</taxon>
        <taxon>Theobroma</taxon>
    </lineage>
</organism>
<evidence type="ECO:0000256" key="4">
    <source>
        <dbReference type="ARBA" id="ARBA00023054"/>
    </source>
</evidence>
<name>A0A061E5F7_THECC</name>
<keyword evidence="3" id="KW-0221">Differentiation</keyword>
<keyword evidence="7" id="KW-1185">Reference proteome</keyword>
<dbReference type="PANTHER" id="PTHR33405">
    <property type="entry name" value="PROTEIN FLX-LIKE 2"/>
    <property type="match status" value="1"/>
</dbReference>
<dbReference type="EMBL" id="CM001880">
    <property type="protein sequence ID" value="EOY00181.1"/>
    <property type="molecule type" value="Genomic_DNA"/>
</dbReference>
<evidence type="ECO:0000313" key="7">
    <source>
        <dbReference type="Proteomes" id="UP000026915"/>
    </source>
</evidence>
<comment type="similarity">
    <text evidence="1">Belongs to the FLX family.</text>
</comment>
<keyword evidence="2" id="KW-0217">Developmental protein</keyword>
<dbReference type="GO" id="GO:0009908">
    <property type="term" value="P:flower development"/>
    <property type="evidence" value="ECO:0007669"/>
    <property type="project" value="UniProtKB-KW"/>
</dbReference>
<dbReference type="InParanoid" id="A0A061E5F7"/>
<evidence type="ECO:0000256" key="5">
    <source>
        <dbReference type="ARBA" id="ARBA00023089"/>
    </source>
</evidence>
<evidence type="ECO:0000256" key="1">
    <source>
        <dbReference type="ARBA" id="ARBA00005405"/>
    </source>
</evidence>
<evidence type="ECO:0000256" key="3">
    <source>
        <dbReference type="ARBA" id="ARBA00022782"/>
    </source>
</evidence>
<keyword evidence="5" id="KW-0287">Flowering</keyword>
<dbReference type="Gramene" id="EOY00181">
    <property type="protein sequence ID" value="EOY00181"/>
    <property type="gene ID" value="TCM_009905"/>
</dbReference>
<dbReference type="PANTHER" id="PTHR33405:SF19">
    <property type="entry name" value="OS08G0430100 PROTEIN"/>
    <property type="match status" value="1"/>
</dbReference>
<dbReference type="AlphaFoldDB" id="A0A061E5F7"/>
<accession>A0A061E5F7</accession>
<reference evidence="6 7" key="1">
    <citation type="journal article" date="2013" name="Genome Biol.">
        <title>The genome sequence of the most widely cultivated cacao type and its use to identify candidate genes regulating pod color.</title>
        <authorList>
            <person name="Motamayor J.C."/>
            <person name="Mockaitis K."/>
            <person name="Schmutz J."/>
            <person name="Haiminen N."/>
            <person name="Iii D.L."/>
            <person name="Cornejo O."/>
            <person name="Findley S.D."/>
            <person name="Zheng P."/>
            <person name="Utro F."/>
            <person name="Royaert S."/>
            <person name="Saski C."/>
            <person name="Jenkins J."/>
            <person name="Podicheti R."/>
            <person name="Zhao M."/>
            <person name="Scheffler B.E."/>
            <person name="Stack J.C."/>
            <person name="Feltus F.A."/>
            <person name="Mustiga G.M."/>
            <person name="Amores F."/>
            <person name="Phillips W."/>
            <person name="Marelli J.P."/>
            <person name="May G.D."/>
            <person name="Shapiro H."/>
            <person name="Ma J."/>
            <person name="Bustamante C.D."/>
            <person name="Schnell R.J."/>
            <person name="Main D."/>
            <person name="Gilbert D."/>
            <person name="Parida L."/>
            <person name="Kuhn D.N."/>
        </authorList>
    </citation>
    <scope>NUCLEOTIDE SEQUENCE [LARGE SCALE GENOMIC DNA]</scope>
    <source>
        <strain evidence="7">cv. Matina 1-6</strain>
    </source>
</reference>
<gene>
    <name evidence="6" type="ORF">TCM_009905</name>
</gene>
<dbReference type="Proteomes" id="UP000026915">
    <property type="component" value="Chromosome 2"/>
</dbReference>
<keyword evidence="4" id="KW-0175">Coiled coil</keyword>
<dbReference type="HOGENOM" id="CLU_2324904_0_0_1"/>
<dbReference type="GO" id="GO:0030154">
    <property type="term" value="P:cell differentiation"/>
    <property type="evidence" value="ECO:0007669"/>
    <property type="project" value="UniProtKB-KW"/>
</dbReference>
<evidence type="ECO:0000256" key="2">
    <source>
        <dbReference type="ARBA" id="ARBA00022473"/>
    </source>
</evidence>
<proteinExistence type="inferred from homology"/>
<evidence type="ECO:0000313" key="6">
    <source>
        <dbReference type="EMBL" id="EOY00181.1"/>
    </source>
</evidence>
<sequence length="99" mass="11253">MRSIPYFLRHISTEGMRKELVNARTAFEYEKAMEQNLLCMACQVKKLRAEQMNADSRAHGPGGYGTMGGNPEMRYPGRAFAEGYHGGWRPNSNCDPPRR</sequence>
<dbReference type="STRING" id="3641.A0A061E5F7"/>